<dbReference type="InterPro" id="IPR002477">
    <property type="entry name" value="Peptidoglycan-bd-like"/>
</dbReference>
<dbReference type="Proteomes" id="UP001597338">
    <property type="component" value="Unassembled WGS sequence"/>
</dbReference>
<comment type="caution">
    <text evidence="2">The sequence shown here is derived from an EMBL/GenBank/DDBJ whole genome shotgun (WGS) entry which is preliminary data.</text>
</comment>
<sequence>MTFAGRTHSIKTVLGAFFFVFVVAFSTMVVMVPHASATVSPAAYEKCNSSREVYDSGQDGYFKMPARGSSVSCWLAYDRSYSNPAVSRLQTHIKLCYIDTGRISWSGGFASDGYFGDDTLNALKKIQNRHGVGADGEYGPTTRDAMFLRWGANPGGSGRVGCSNSHNF</sequence>
<protein>
    <submittedName>
        <fullName evidence="2">Peptidoglycan-binding protein</fullName>
    </submittedName>
</protein>
<reference evidence="3" key="1">
    <citation type="journal article" date="2019" name="Int. J. Syst. Evol. Microbiol.">
        <title>The Global Catalogue of Microorganisms (GCM) 10K type strain sequencing project: providing services to taxonomists for standard genome sequencing and annotation.</title>
        <authorList>
            <consortium name="The Broad Institute Genomics Platform"/>
            <consortium name="The Broad Institute Genome Sequencing Center for Infectious Disease"/>
            <person name="Wu L."/>
            <person name="Ma J."/>
        </authorList>
    </citation>
    <scope>NUCLEOTIDE SEQUENCE [LARGE SCALE GENOMIC DNA]</scope>
    <source>
        <strain evidence="3">CCM 7043</strain>
    </source>
</reference>
<organism evidence="2 3">
    <name type="scientific">Promicromonospora aerolata</name>
    <dbReference type="NCBI Taxonomy" id="195749"/>
    <lineage>
        <taxon>Bacteria</taxon>
        <taxon>Bacillati</taxon>
        <taxon>Actinomycetota</taxon>
        <taxon>Actinomycetes</taxon>
        <taxon>Micrococcales</taxon>
        <taxon>Promicromonosporaceae</taxon>
        <taxon>Promicromonospora</taxon>
    </lineage>
</organism>
<dbReference type="Pfam" id="PF01471">
    <property type="entry name" value="PG_binding_1"/>
    <property type="match status" value="1"/>
</dbReference>
<dbReference type="SUPFAM" id="SSF47090">
    <property type="entry name" value="PGBD-like"/>
    <property type="match status" value="1"/>
</dbReference>
<evidence type="ECO:0000313" key="3">
    <source>
        <dbReference type="Proteomes" id="UP001597338"/>
    </source>
</evidence>
<keyword evidence="3" id="KW-1185">Reference proteome</keyword>
<name>A0ABW4VF59_9MICO</name>
<evidence type="ECO:0000259" key="1">
    <source>
        <dbReference type="Pfam" id="PF01471"/>
    </source>
</evidence>
<dbReference type="Gene3D" id="1.10.101.10">
    <property type="entry name" value="PGBD-like superfamily/PGBD"/>
    <property type="match status" value="1"/>
</dbReference>
<feature type="domain" description="Peptidoglycan binding-like" evidence="1">
    <location>
        <begin position="83"/>
        <end position="146"/>
    </location>
</feature>
<gene>
    <name evidence="2" type="ORF">ACFSL2_20915</name>
</gene>
<dbReference type="EMBL" id="JBHUHF010000001">
    <property type="protein sequence ID" value="MFD2027970.1"/>
    <property type="molecule type" value="Genomic_DNA"/>
</dbReference>
<evidence type="ECO:0000313" key="2">
    <source>
        <dbReference type="EMBL" id="MFD2027970.1"/>
    </source>
</evidence>
<dbReference type="RefSeq" id="WP_377200864.1">
    <property type="nucleotide sequence ID" value="NZ_JBHUHF010000001.1"/>
</dbReference>
<dbReference type="InterPro" id="IPR036365">
    <property type="entry name" value="PGBD-like_sf"/>
</dbReference>
<dbReference type="InterPro" id="IPR036366">
    <property type="entry name" value="PGBDSf"/>
</dbReference>
<proteinExistence type="predicted"/>
<accession>A0ABW4VF59</accession>